<reference evidence="2 3" key="1">
    <citation type="journal article" date="2016" name="Int. J. Syst. Evol. Microbiol.">
        <title>Reclassification of Wolbachia persica as Francisella persica comb. nov. and emended description of the family Francisellaceae.</title>
        <authorList>
            <person name="Larson M.A."/>
            <person name="Nalbantoglu U."/>
            <person name="Sayood K."/>
            <person name="Zentz E.B."/>
            <person name="Cer R.Z."/>
            <person name="Iwen P.C."/>
            <person name="Francesconi S.C."/>
            <person name="Bishop-Lilly K.A."/>
            <person name="Mokashi V.P."/>
            <person name="Sjostedt A."/>
            <person name="Hinrichs S.H."/>
        </authorList>
    </citation>
    <scope>NUCLEOTIDE SEQUENCE [LARGE SCALE GENOMIC DNA]</scope>
    <source>
        <strain evidence="2 3">FSC845</strain>
    </source>
</reference>
<feature type="transmembrane region" description="Helical" evidence="1">
    <location>
        <begin position="333"/>
        <end position="350"/>
    </location>
</feature>
<feature type="transmembrane region" description="Helical" evidence="1">
    <location>
        <begin position="227"/>
        <end position="247"/>
    </location>
</feature>
<organism evidence="2 3">
    <name type="scientific">Francisella persica ATCC VR-331</name>
    <dbReference type="NCBI Taxonomy" id="1086726"/>
    <lineage>
        <taxon>Bacteria</taxon>
        <taxon>Pseudomonadati</taxon>
        <taxon>Pseudomonadota</taxon>
        <taxon>Gammaproteobacteria</taxon>
        <taxon>Thiotrichales</taxon>
        <taxon>Francisellaceae</taxon>
        <taxon>Francisella</taxon>
    </lineage>
</organism>
<feature type="transmembrane region" description="Helical" evidence="1">
    <location>
        <begin position="202"/>
        <end position="221"/>
    </location>
</feature>
<gene>
    <name evidence="2" type="ORF">ACH24_03625</name>
</gene>
<keyword evidence="1" id="KW-0812">Transmembrane</keyword>
<feature type="transmembrane region" description="Helical" evidence="1">
    <location>
        <begin position="356"/>
        <end position="380"/>
    </location>
</feature>
<dbReference type="KEGG" id="fper:ACH24_03625"/>
<dbReference type="AlphaFoldDB" id="A0AAC8VDV1"/>
<feature type="transmembrane region" description="Helical" evidence="1">
    <location>
        <begin position="20"/>
        <end position="37"/>
    </location>
</feature>
<name>A0AAC8VDV1_9GAMM</name>
<feature type="transmembrane region" description="Helical" evidence="1">
    <location>
        <begin position="106"/>
        <end position="127"/>
    </location>
</feature>
<feature type="transmembrane region" description="Helical" evidence="1">
    <location>
        <begin position="57"/>
        <end position="74"/>
    </location>
</feature>
<feature type="transmembrane region" description="Helical" evidence="1">
    <location>
        <begin position="259"/>
        <end position="280"/>
    </location>
</feature>
<keyword evidence="1" id="KW-0472">Membrane</keyword>
<protein>
    <submittedName>
        <fullName evidence="2">Membrane protein</fullName>
    </submittedName>
</protein>
<accession>A0AAC8VDV1</accession>
<feature type="transmembrane region" description="Helical" evidence="1">
    <location>
        <begin position="163"/>
        <end position="181"/>
    </location>
</feature>
<evidence type="ECO:0000256" key="1">
    <source>
        <dbReference type="SAM" id="Phobius"/>
    </source>
</evidence>
<sequence length="424" mass="49037">MRNSTKISKVNINFKQPKGLHIIAFITFCLCLCIAPFMTIKNDYSNINFFYNRNDHLFVIFFAGIFGCISNYIFGSTKSIIHGLQFIIVAIILSFIHNMVLFSYAVLWVGLAIVIVNLLFNLSAFYLKTDIRRIYGFIGVYSSSLLGIAAGIIIYFLLLKSMYHFKILYLFIVIFLLLFFLKNSYKLNTSLTSQTERVNLSFYGVLFIFFIFAFILFYLLVNLNVFNSLNLVILPISLIYLHILTVSNNKENGKNLLKYIYFSLALIVINKVFYLSFLRYEHIVNPKYLNSAISTFLFLLTGYLLCIIMYFGWRFKFITLRIESITNSHIIKTMLYIEAIRVFILMIAIFTNNILIINIILMIATILALVLNILIVPIYFSLGKILAGGKNEIITTTLLYLIFSSLVFVYFLYDISISLLIIFL</sequence>
<feature type="transmembrane region" description="Helical" evidence="1">
    <location>
        <begin position="81"/>
        <end position="100"/>
    </location>
</feature>
<dbReference type="EMBL" id="CP012505">
    <property type="protein sequence ID" value="ALB01784.1"/>
    <property type="molecule type" value="Genomic_DNA"/>
</dbReference>
<keyword evidence="1" id="KW-1133">Transmembrane helix</keyword>
<dbReference type="RefSeq" id="WP_064461200.1">
    <property type="nucleotide sequence ID" value="NZ_CP012505.1"/>
</dbReference>
<proteinExistence type="predicted"/>
<feature type="transmembrane region" description="Helical" evidence="1">
    <location>
        <begin position="292"/>
        <end position="313"/>
    </location>
</feature>
<keyword evidence="3" id="KW-1185">Reference proteome</keyword>
<evidence type="ECO:0000313" key="3">
    <source>
        <dbReference type="Proteomes" id="UP000242800"/>
    </source>
</evidence>
<dbReference type="Proteomes" id="UP000242800">
    <property type="component" value="Chromosome"/>
</dbReference>
<evidence type="ECO:0000313" key="2">
    <source>
        <dbReference type="EMBL" id="ALB01784.1"/>
    </source>
</evidence>
<feature type="transmembrane region" description="Helical" evidence="1">
    <location>
        <begin position="134"/>
        <end position="157"/>
    </location>
</feature>
<feature type="transmembrane region" description="Helical" evidence="1">
    <location>
        <begin position="400"/>
        <end position="423"/>
    </location>
</feature>